<keyword evidence="1" id="KW-0175">Coiled coil</keyword>
<dbReference type="GeneID" id="101241677"/>
<proteinExistence type="predicted"/>
<name>A0ABM4BTV3_HYDVU</name>
<accession>A0ABM4BTV3</accession>
<reference evidence="3" key="1">
    <citation type="submission" date="2025-08" db="UniProtKB">
        <authorList>
            <consortium name="RefSeq"/>
        </authorList>
    </citation>
    <scope>IDENTIFICATION</scope>
</reference>
<protein>
    <submittedName>
        <fullName evidence="3">Centrosomal protein of 131 kDa isoform X8</fullName>
    </submittedName>
</protein>
<organism evidence="2 3">
    <name type="scientific">Hydra vulgaris</name>
    <name type="common">Hydra</name>
    <name type="synonym">Hydra attenuata</name>
    <dbReference type="NCBI Taxonomy" id="6087"/>
    <lineage>
        <taxon>Eukaryota</taxon>
        <taxon>Metazoa</taxon>
        <taxon>Cnidaria</taxon>
        <taxon>Hydrozoa</taxon>
        <taxon>Hydroidolina</taxon>
        <taxon>Anthoathecata</taxon>
        <taxon>Aplanulata</taxon>
        <taxon>Hydridae</taxon>
        <taxon>Hydra</taxon>
    </lineage>
</organism>
<feature type="coiled-coil region" evidence="1">
    <location>
        <begin position="335"/>
        <end position="362"/>
    </location>
</feature>
<keyword evidence="2" id="KW-1185">Reference proteome</keyword>
<evidence type="ECO:0000256" key="1">
    <source>
        <dbReference type="SAM" id="Coils"/>
    </source>
</evidence>
<gene>
    <name evidence="3" type="primary">LOC101241677</name>
</gene>
<dbReference type="RefSeq" id="XP_065652593.1">
    <property type="nucleotide sequence ID" value="XM_065796521.1"/>
</dbReference>
<sequence length="391" mass="46374">MISFAGDTFHSRSRYDLLTPTLKHVKLDTDKEDGLKYASFIQSLNSSDKRCLSSMNRLKIHSDDSDIKTDLFPNEHNLDLITNKQSETTSNKNEQLKVNNELKEYNLNGKRPIIIKIASRKEIREEKSSLKFKTNDNLLNLEQVKYKEMAHIMAAKQSKVEKLLQGFEMKTSNGPTEDHAKQDSIARTNKFESKKSKKIFNEHDVKKKHKNDKDLTTTIECQTKNDEKVKEVNMRREFIQKMITDQRIQKNAMNREEFLSRYHTLNKIAKTEEFQHSLLHYMKSATRQKVKESHLENQLNELKKIYKKKHLSIDETRRTLFEVQKKNNDLLRATTMSCQNTEEQLKQQLRKEEEQIARVMFEKEEKLQTLKKIKMEFNGDKFFMYQQIKQD</sequence>
<dbReference type="Proteomes" id="UP001652625">
    <property type="component" value="Chromosome 04"/>
</dbReference>
<evidence type="ECO:0000313" key="3">
    <source>
        <dbReference type="RefSeq" id="XP_065652593.1"/>
    </source>
</evidence>
<evidence type="ECO:0000313" key="2">
    <source>
        <dbReference type="Proteomes" id="UP001652625"/>
    </source>
</evidence>